<comment type="caution">
    <text evidence="4">The sequence shown here is derived from an EMBL/GenBank/DDBJ whole genome shotgun (WGS) entry which is preliminary data.</text>
</comment>
<keyword evidence="2" id="KW-0804">Transcription</keyword>
<dbReference type="SUPFAM" id="SSF46689">
    <property type="entry name" value="Homeodomain-like"/>
    <property type="match status" value="2"/>
</dbReference>
<sequence length="311" mass="33679">MPHRVAVLVFPGFQLLDAAGPIAAFEVAGHYAVRIVASEPGAVRSSSGVSWLADPLPRSSDVDTVLVSGGDGIDEFLGDARMQGFLRRCADRQARVASVCSGSLMLASTGLLDGRCATTHWCRTEQFERLFPEVRLEADRIFVKEGRVWTSAGITAGIDLALAMIAEDHGDELARAVAQELVVYYRRPGGQSQFSALLSMQRAHGRFVTLLDHVRRNLTERHSVDDLAAKACMSPRHFARAFQSETGVTPAKAVERLRVEAARAALDSGASSVQRVAVDCGFGDVERMRRSFVRLLGVPPSSLLRHASPAQ</sequence>
<dbReference type="PANTHER" id="PTHR43130">
    <property type="entry name" value="ARAC-FAMILY TRANSCRIPTIONAL REGULATOR"/>
    <property type="match status" value="1"/>
</dbReference>
<gene>
    <name evidence="4" type="ORF">HLB44_29755</name>
</gene>
<evidence type="ECO:0000313" key="5">
    <source>
        <dbReference type="Proteomes" id="UP000737171"/>
    </source>
</evidence>
<feature type="domain" description="HTH araC/xylS-type" evidence="3">
    <location>
        <begin position="208"/>
        <end position="306"/>
    </location>
</feature>
<evidence type="ECO:0000256" key="2">
    <source>
        <dbReference type="ARBA" id="ARBA00023163"/>
    </source>
</evidence>
<evidence type="ECO:0000259" key="3">
    <source>
        <dbReference type="PROSITE" id="PS01124"/>
    </source>
</evidence>
<dbReference type="Pfam" id="PF01965">
    <property type="entry name" value="DJ-1_PfpI"/>
    <property type="match status" value="1"/>
</dbReference>
<accession>A0ABX2ERP3</accession>
<protein>
    <submittedName>
        <fullName evidence="4">GlxA family transcriptional regulator</fullName>
    </submittedName>
</protein>
<dbReference type="RefSeq" id="WP_173131841.1">
    <property type="nucleotide sequence ID" value="NZ_JABRWJ010000010.1"/>
</dbReference>
<evidence type="ECO:0000256" key="1">
    <source>
        <dbReference type="ARBA" id="ARBA00023015"/>
    </source>
</evidence>
<dbReference type="InterPro" id="IPR009057">
    <property type="entry name" value="Homeodomain-like_sf"/>
</dbReference>
<name>A0ABX2ERP3_9BURK</name>
<reference evidence="4 5" key="1">
    <citation type="submission" date="2020-05" db="EMBL/GenBank/DDBJ databases">
        <title>Aquincola sp. isolate from soil.</title>
        <authorList>
            <person name="Han J."/>
            <person name="Kim D.-U."/>
        </authorList>
    </citation>
    <scope>NUCLEOTIDE SEQUENCE [LARGE SCALE GENOMIC DNA]</scope>
    <source>
        <strain evidence="4 5">S2</strain>
    </source>
</reference>
<dbReference type="InterPro" id="IPR018060">
    <property type="entry name" value="HTH_AraC"/>
</dbReference>
<dbReference type="SUPFAM" id="SSF52317">
    <property type="entry name" value="Class I glutamine amidotransferase-like"/>
    <property type="match status" value="1"/>
</dbReference>
<proteinExistence type="predicted"/>
<dbReference type="InterPro" id="IPR002818">
    <property type="entry name" value="DJ-1/PfpI"/>
</dbReference>
<keyword evidence="5" id="KW-1185">Reference proteome</keyword>
<dbReference type="Gene3D" id="3.40.50.880">
    <property type="match status" value="1"/>
</dbReference>
<dbReference type="SMART" id="SM00342">
    <property type="entry name" value="HTH_ARAC"/>
    <property type="match status" value="1"/>
</dbReference>
<dbReference type="Gene3D" id="1.10.10.60">
    <property type="entry name" value="Homeodomain-like"/>
    <property type="match status" value="1"/>
</dbReference>
<dbReference type="PANTHER" id="PTHR43130:SF3">
    <property type="entry name" value="HTH-TYPE TRANSCRIPTIONAL REGULATOR RV1931C"/>
    <property type="match status" value="1"/>
</dbReference>
<keyword evidence="1" id="KW-0805">Transcription regulation</keyword>
<dbReference type="InterPro" id="IPR029062">
    <property type="entry name" value="Class_I_gatase-like"/>
</dbReference>
<dbReference type="InterPro" id="IPR052158">
    <property type="entry name" value="INH-QAR"/>
</dbReference>
<evidence type="ECO:0000313" key="4">
    <source>
        <dbReference type="EMBL" id="NRF71186.1"/>
    </source>
</evidence>
<dbReference type="Proteomes" id="UP000737171">
    <property type="component" value="Unassembled WGS sequence"/>
</dbReference>
<dbReference type="CDD" id="cd03137">
    <property type="entry name" value="GATase1_AraC_1"/>
    <property type="match status" value="1"/>
</dbReference>
<dbReference type="PROSITE" id="PS01124">
    <property type="entry name" value="HTH_ARAC_FAMILY_2"/>
    <property type="match status" value="1"/>
</dbReference>
<organism evidence="4 5">
    <name type="scientific">Pseudaquabacterium terrae</name>
    <dbReference type="NCBI Taxonomy" id="2732868"/>
    <lineage>
        <taxon>Bacteria</taxon>
        <taxon>Pseudomonadati</taxon>
        <taxon>Pseudomonadota</taxon>
        <taxon>Betaproteobacteria</taxon>
        <taxon>Burkholderiales</taxon>
        <taxon>Sphaerotilaceae</taxon>
        <taxon>Pseudaquabacterium</taxon>
    </lineage>
</organism>
<dbReference type="EMBL" id="JABRWJ010000010">
    <property type="protein sequence ID" value="NRF71186.1"/>
    <property type="molecule type" value="Genomic_DNA"/>
</dbReference>
<dbReference type="Pfam" id="PF12833">
    <property type="entry name" value="HTH_18"/>
    <property type="match status" value="1"/>
</dbReference>